<dbReference type="AlphaFoldDB" id="A0A1Y0I9X1"/>
<evidence type="ECO:0000313" key="1">
    <source>
        <dbReference type="EMBL" id="ARU56224.1"/>
    </source>
</evidence>
<dbReference type="EMBL" id="CP021425">
    <property type="protein sequence ID" value="ARU56224.1"/>
    <property type="molecule type" value="Genomic_DNA"/>
</dbReference>
<dbReference type="Proteomes" id="UP000196027">
    <property type="component" value="Chromosome"/>
</dbReference>
<gene>
    <name evidence="1" type="ORF">OLMES_2153</name>
</gene>
<keyword evidence="2" id="KW-1185">Reference proteome</keyword>
<accession>A0A1Y0I9X1</accession>
<sequence>MFLQVVFVHKIKLSALGFKCLLPVMVELSTGVVSVGGENCFVVGDLRGGAVLIEVAGAIRF</sequence>
<evidence type="ECO:0000313" key="2">
    <source>
        <dbReference type="Proteomes" id="UP000196027"/>
    </source>
</evidence>
<dbReference type="KEGG" id="ome:OLMES_2153"/>
<protein>
    <submittedName>
        <fullName evidence="1">Uncharacterized protein</fullName>
    </submittedName>
</protein>
<name>A0A1Y0I9X1_9GAMM</name>
<organism evidence="1 2">
    <name type="scientific">Oleiphilus messinensis</name>
    <dbReference type="NCBI Taxonomy" id="141451"/>
    <lineage>
        <taxon>Bacteria</taxon>
        <taxon>Pseudomonadati</taxon>
        <taxon>Pseudomonadota</taxon>
        <taxon>Gammaproteobacteria</taxon>
        <taxon>Oceanospirillales</taxon>
        <taxon>Oleiphilaceae</taxon>
        <taxon>Oleiphilus</taxon>
    </lineage>
</organism>
<proteinExistence type="predicted"/>
<reference evidence="1 2" key="1">
    <citation type="submission" date="2017-05" db="EMBL/GenBank/DDBJ databases">
        <title>Genomic insights into alkan degradation activity of Oleiphilus messinensis.</title>
        <authorList>
            <person name="Kozyavkin S.A."/>
            <person name="Slesarev A.I."/>
            <person name="Golyshin P.N."/>
            <person name="Korzhenkov A."/>
            <person name="Golyshina O.N."/>
            <person name="Toshchakov S.V."/>
        </authorList>
    </citation>
    <scope>NUCLEOTIDE SEQUENCE [LARGE SCALE GENOMIC DNA]</scope>
    <source>
        <strain evidence="1 2">ME102</strain>
    </source>
</reference>